<evidence type="ECO:0000259" key="6">
    <source>
        <dbReference type="Pfam" id="PF01747"/>
    </source>
</evidence>
<evidence type="ECO:0000256" key="3">
    <source>
        <dbReference type="ARBA" id="ARBA00022741"/>
    </source>
</evidence>
<dbReference type="SUPFAM" id="SSF52540">
    <property type="entry name" value="P-loop containing nucleoside triphosphate hydrolases"/>
    <property type="match status" value="1"/>
</dbReference>
<dbReference type="InterPro" id="IPR059117">
    <property type="entry name" value="APS_kinase_dom"/>
</dbReference>
<dbReference type="GO" id="GO:0005737">
    <property type="term" value="C:cytoplasm"/>
    <property type="evidence" value="ECO:0007669"/>
    <property type="project" value="TreeGrafter"/>
</dbReference>
<dbReference type="PANTHER" id="PTHR42700">
    <property type="entry name" value="SULFATE ADENYLYLTRANSFERASE"/>
    <property type="match status" value="1"/>
</dbReference>
<evidence type="ECO:0000256" key="2">
    <source>
        <dbReference type="ARBA" id="ARBA00022679"/>
    </source>
</evidence>
<dbReference type="Gene3D" id="3.40.50.620">
    <property type="entry name" value="HUPs"/>
    <property type="match status" value="1"/>
</dbReference>
<organism evidence="8">
    <name type="scientific">viral metagenome</name>
    <dbReference type="NCBI Taxonomy" id="1070528"/>
    <lineage>
        <taxon>unclassified sequences</taxon>
        <taxon>metagenomes</taxon>
        <taxon>organismal metagenomes</taxon>
    </lineage>
</organism>
<evidence type="ECO:0000313" key="8">
    <source>
        <dbReference type="EMBL" id="QHT24172.1"/>
    </source>
</evidence>
<dbReference type="GO" id="GO:0004781">
    <property type="term" value="F:sulfate adenylyltransferase (ATP) activity"/>
    <property type="evidence" value="ECO:0007669"/>
    <property type="project" value="InterPro"/>
</dbReference>
<evidence type="ECO:0000259" key="7">
    <source>
        <dbReference type="Pfam" id="PF14306"/>
    </source>
</evidence>
<dbReference type="InterPro" id="IPR015947">
    <property type="entry name" value="PUA-like_sf"/>
</dbReference>
<evidence type="ECO:0000256" key="1">
    <source>
        <dbReference type="ARBA" id="ARBA00012121"/>
    </source>
</evidence>
<feature type="domain" description="ATP-sulfurylase PUA-like" evidence="7">
    <location>
        <begin position="5"/>
        <end position="127"/>
    </location>
</feature>
<reference evidence="8" key="1">
    <citation type="journal article" date="2020" name="Nature">
        <title>Giant virus diversity and host interactions through global metagenomics.</title>
        <authorList>
            <person name="Schulz F."/>
            <person name="Roux S."/>
            <person name="Paez-Espino D."/>
            <person name="Jungbluth S."/>
            <person name="Walsh D.A."/>
            <person name="Denef V.J."/>
            <person name="McMahon K.D."/>
            <person name="Konstantinidis K.T."/>
            <person name="Eloe-Fadrosh E.A."/>
            <person name="Kyrpides N.C."/>
            <person name="Woyke T."/>
        </authorList>
    </citation>
    <scope>NUCLEOTIDE SEQUENCE</scope>
    <source>
        <strain evidence="8">GVMAG-M-3300023179-138</strain>
    </source>
</reference>
<dbReference type="GO" id="GO:0010134">
    <property type="term" value="P:sulfate assimilation via adenylyl sulfate reduction"/>
    <property type="evidence" value="ECO:0007669"/>
    <property type="project" value="TreeGrafter"/>
</dbReference>
<dbReference type="InterPro" id="IPR014729">
    <property type="entry name" value="Rossmann-like_a/b/a_fold"/>
</dbReference>
<dbReference type="SUPFAM" id="SSF88697">
    <property type="entry name" value="PUA domain-like"/>
    <property type="match status" value="1"/>
</dbReference>
<dbReference type="Pfam" id="PF01583">
    <property type="entry name" value="APS_kinase"/>
    <property type="match status" value="1"/>
</dbReference>
<dbReference type="AlphaFoldDB" id="A0A6C0E633"/>
<name>A0A6C0E633_9ZZZZ</name>
<dbReference type="Gene3D" id="3.40.50.300">
    <property type="entry name" value="P-loop containing nucleotide triphosphate hydrolases"/>
    <property type="match status" value="1"/>
</dbReference>
<dbReference type="NCBIfam" id="TIGR00455">
    <property type="entry name" value="apsK"/>
    <property type="match status" value="1"/>
</dbReference>
<dbReference type="Pfam" id="PF01747">
    <property type="entry name" value="ATP-sulfurylase"/>
    <property type="match status" value="1"/>
</dbReference>
<proteinExistence type="predicted"/>
<dbReference type="GO" id="GO:0005524">
    <property type="term" value="F:ATP binding"/>
    <property type="evidence" value="ECO:0007669"/>
    <property type="project" value="InterPro"/>
</dbReference>
<dbReference type="SUPFAM" id="SSF52374">
    <property type="entry name" value="Nucleotidylyl transferase"/>
    <property type="match status" value="1"/>
</dbReference>
<dbReference type="InterPro" id="IPR024951">
    <property type="entry name" value="Sulfurylase_cat_dom"/>
</dbReference>
<dbReference type="Pfam" id="PF14306">
    <property type="entry name" value="PUA_2"/>
    <property type="match status" value="1"/>
</dbReference>
<dbReference type="InterPro" id="IPR027417">
    <property type="entry name" value="P-loop_NTPase"/>
</dbReference>
<dbReference type="InterPro" id="IPR025980">
    <property type="entry name" value="ATP-Sase_PUA-like_dom"/>
</dbReference>
<keyword evidence="2" id="KW-0808">Transferase</keyword>
<protein>
    <recommendedName>
        <fullName evidence="1">adenylyl-sulfate kinase</fullName>
        <ecNumber evidence="1">2.7.1.25</ecNumber>
    </recommendedName>
</protein>
<feature type="domain" description="APS kinase" evidence="5">
    <location>
        <begin position="370"/>
        <end position="518"/>
    </location>
</feature>
<dbReference type="PANTHER" id="PTHR42700:SF1">
    <property type="entry name" value="SULFATE ADENYLYLTRANSFERASE"/>
    <property type="match status" value="1"/>
</dbReference>
<feature type="domain" description="Sulphate adenylyltransferase catalytic" evidence="6">
    <location>
        <begin position="151"/>
        <end position="362"/>
    </location>
</feature>
<evidence type="ECO:0000259" key="5">
    <source>
        <dbReference type="Pfam" id="PF01583"/>
    </source>
</evidence>
<evidence type="ECO:0000256" key="4">
    <source>
        <dbReference type="ARBA" id="ARBA00022840"/>
    </source>
</evidence>
<dbReference type="CDD" id="cd02027">
    <property type="entry name" value="APSK"/>
    <property type="match status" value="1"/>
</dbReference>
<sequence length="541" mass="59872">MTKVLDERELCDLECLSIGAFAPLTTYMTQFQYETCLSMLRVRVEGILHVFPIPIVLSVEEQVAVGMSLTLKTVTGTPVATLVVDECWQPDRGAEWCAVLGSDDDNHPYIQYQKTKGAWYVSGALTMGDYSFHSSYATERRTPAELRDAGPWLGFQTRNPLHRSHIELIRRAAAATPDLKVLLHPVEGVTQECDVPFPVRMKCYRKVLSQLPGTTLSILPLSMRMAGPREAVWHAVIRRNYGCSHFIVGRDHAGPSYKTKEGRPFYDPLAAQALAKSLESEIGITIVTSEEVVFCEDTETYMTTAEVASGSVLAETTADGMTLASHRPYRTKQISGTQFRAMLEKGDTVPSWYSYPEVIAPLQAFYQKPRGLCVYFVGLSGSGKSTLALALKARIQEEAPHREVTILDADEIRTNLSKGLGFSKEDRSTNVRRIGYVASEIVRHGGIVLVANIAPFEADRAANRRAVAAWGAYLEIFVDTPLGTCETRDVKGLYAAARAGTIKQFTGISDPFEEPVTAYRLSEKSLETANDEVWGQVQRLI</sequence>
<dbReference type="EC" id="2.7.1.25" evidence="1"/>
<dbReference type="EMBL" id="MN739743">
    <property type="protein sequence ID" value="QHT24172.1"/>
    <property type="molecule type" value="Genomic_DNA"/>
</dbReference>
<dbReference type="Gene3D" id="3.10.400.10">
    <property type="entry name" value="Sulfate adenylyltransferase"/>
    <property type="match status" value="1"/>
</dbReference>
<dbReference type="GO" id="GO:0019379">
    <property type="term" value="P:sulfate assimilation, phosphoadenylyl sulfate reduction by phosphoadenylyl-sulfate reductase (thioredoxin)"/>
    <property type="evidence" value="ECO:0007669"/>
    <property type="project" value="TreeGrafter"/>
</dbReference>
<dbReference type="InterPro" id="IPR002891">
    <property type="entry name" value="APS"/>
</dbReference>
<dbReference type="InterPro" id="IPR050512">
    <property type="entry name" value="Sulf_AdTrans/APS_kinase"/>
</dbReference>
<keyword evidence="4" id="KW-0067">ATP-binding</keyword>
<accession>A0A6C0E633</accession>
<dbReference type="GO" id="GO:0004020">
    <property type="term" value="F:adenylylsulfate kinase activity"/>
    <property type="evidence" value="ECO:0007669"/>
    <property type="project" value="InterPro"/>
</dbReference>
<keyword evidence="3" id="KW-0547">Nucleotide-binding</keyword>